<dbReference type="EMBL" id="JACJIE010000005">
    <property type="protein sequence ID" value="MBA8944408.1"/>
    <property type="molecule type" value="Genomic_DNA"/>
</dbReference>
<accession>A0A7W3QVP7</accession>
<accession>A0A514JKA5</accession>
<dbReference type="PANTHER" id="PTHR33746:SF4">
    <property type="entry name" value="RUBRERYTHRIN"/>
    <property type="match status" value="1"/>
</dbReference>
<dbReference type="PROSITE" id="PS50905">
    <property type="entry name" value="FERRITIN_LIKE"/>
    <property type="match status" value="1"/>
</dbReference>
<evidence type="ECO:0000259" key="1">
    <source>
        <dbReference type="PROSITE" id="PS50905"/>
    </source>
</evidence>
<dbReference type="SUPFAM" id="SSF47240">
    <property type="entry name" value="Ferritin-like"/>
    <property type="match status" value="1"/>
</dbReference>
<dbReference type="GO" id="GO:0046872">
    <property type="term" value="F:metal ion binding"/>
    <property type="evidence" value="ECO:0007669"/>
    <property type="project" value="InterPro"/>
</dbReference>
<evidence type="ECO:0000313" key="4">
    <source>
        <dbReference type="EMBL" id="QDI67382.1"/>
    </source>
</evidence>
<evidence type="ECO:0000313" key="2">
    <source>
        <dbReference type="EMBL" id="AMP46612.1"/>
    </source>
</evidence>
<dbReference type="Proteomes" id="UP000316215">
    <property type="component" value="Chromosome"/>
</dbReference>
<name>A0A142C6W0_9ACTN</name>
<dbReference type="InterPro" id="IPR009040">
    <property type="entry name" value="Ferritin-like_diiron"/>
</dbReference>
<dbReference type="EMBL" id="CP022310">
    <property type="protein sequence ID" value="QDI67382.1"/>
    <property type="molecule type" value="Genomic_DNA"/>
</dbReference>
<sequence length="158" mass="16545">MTHISDRLAADLRAALAAEAASAVRYTYFAHTAEIEGHSEVARLFGELADSLVCAAHGHLDVLRDTDSENAGRQDGVGDSRLNLASSVVAALHDAGDLYPRLTSAALEEGQADTASWLSTLTALKKGHTARLQAALDDLTRTSGEQHDAALIPGGADE</sequence>
<reference evidence="2" key="1">
    <citation type="journal article" date="2015" name="ChemBioChem">
        <title>Biosynthesis of the Fluorinated Natural Product Nucleocidin in Streptomyces calvus Is Dependent on the bldA-Specified Leu-tRNA(UUA) Molecule.</title>
        <authorList>
            <person name="Zhu X.M."/>
            <person name="Hackl S."/>
            <person name="Thaker M.N."/>
            <person name="Kalan L."/>
            <person name="Weber C."/>
            <person name="Urgast D.S."/>
            <person name="Krupp E.M."/>
            <person name="Brewer A."/>
            <person name="Vanner S."/>
            <person name="Szawiola A."/>
            <person name="Yim G."/>
            <person name="Feldmann J."/>
            <person name="Bechthold A."/>
            <person name="Wright G.D."/>
            <person name="Zechel D.L."/>
        </authorList>
    </citation>
    <scope>NUCLEOTIDE SEQUENCE</scope>
    <source>
        <strain evidence="2">ATCC 13382</strain>
    </source>
</reference>
<dbReference type="AlphaFoldDB" id="A0A142C6W0"/>
<reference evidence="2" key="2">
    <citation type="submission" date="2016-03" db="EMBL/GenBank/DDBJ databases">
        <authorList>
            <person name="Ploux O."/>
        </authorList>
    </citation>
    <scope>NUCLEOTIDE SEQUENCE</scope>
    <source>
        <strain evidence="2">ATCC 13382</strain>
    </source>
</reference>
<reference evidence="4 5" key="3">
    <citation type="submission" date="2017-07" db="EMBL/GenBank/DDBJ databases">
        <title>The Complete Genome of Streptomyces asterosporus-ZSY.</title>
        <authorList>
            <person name="Zhang S."/>
        </authorList>
    </citation>
    <scope>NUCLEOTIDE SEQUENCE [LARGE SCALE GENOMIC DNA]</scope>
    <source>
        <strain evidence="4 5">DSM 41452</strain>
    </source>
</reference>
<dbReference type="Pfam" id="PF02915">
    <property type="entry name" value="Rubrerythrin"/>
    <property type="match status" value="1"/>
</dbReference>
<protein>
    <submittedName>
        <fullName evidence="2">NucQ</fullName>
    </submittedName>
    <submittedName>
        <fullName evidence="3">Rubrerythrin</fullName>
    </submittedName>
</protein>
<dbReference type="InterPro" id="IPR012347">
    <property type="entry name" value="Ferritin-like"/>
</dbReference>
<dbReference type="OrthoDB" id="4283795at2"/>
<dbReference type="InterPro" id="IPR009078">
    <property type="entry name" value="Ferritin-like_SF"/>
</dbReference>
<feature type="domain" description="Ferritin-like diiron" evidence="1">
    <location>
        <begin position="2"/>
        <end position="143"/>
    </location>
</feature>
<dbReference type="InterPro" id="IPR052753">
    <property type="entry name" value="Rbr2/Nigerythrin"/>
</dbReference>
<evidence type="ECO:0000313" key="3">
    <source>
        <dbReference type="EMBL" id="MBA8944408.1"/>
    </source>
</evidence>
<organism evidence="2">
    <name type="scientific">Streptomyces calvus</name>
    <dbReference type="NCBI Taxonomy" id="67282"/>
    <lineage>
        <taxon>Bacteria</taxon>
        <taxon>Bacillati</taxon>
        <taxon>Actinomycetota</taxon>
        <taxon>Actinomycetes</taxon>
        <taxon>Kitasatosporales</taxon>
        <taxon>Streptomycetaceae</taxon>
        <taxon>Streptomyces</taxon>
    </lineage>
</organism>
<dbReference type="EMBL" id="KU881767">
    <property type="protein sequence ID" value="AMP46612.1"/>
    <property type="molecule type" value="Genomic_DNA"/>
</dbReference>
<dbReference type="Proteomes" id="UP000530412">
    <property type="component" value="Unassembled WGS sequence"/>
</dbReference>
<gene>
    <name evidence="2" type="primary">nucQ</name>
    <name evidence="4" type="ORF">CD934_00845</name>
    <name evidence="3" type="ORF">FHS33_002846</name>
</gene>
<dbReference type="GO" id="GO:0016491">
    <property type="term" value="F:oxidoreductase activity"/>
    <property type="evidence" value="ECO:0007669"/>
    <property type="project" value="InterPro"/>
</dbReference>
<evidence type="ECO:0000313" key="5">
    <source>
        <dbReference type="Proteomes" id="UP000316215"/>
    </source>
</evidence>
<keyword evidence="5" id="KW-1185">Reference proteome</keyword>
<reference evidence="3 6" key="4">
    <citation type="submission" date="2020-08" db="EMBL/GenBank/DDBJ databases">
        <title>Genomic Encyclopedia of Type Strains, Phase III (KMG-III): the genomes of soil and plant-associated and newly described type strains.</title>
        <authorList>
            <person name="Whitman W."/>
        </authorList>
    </citation>
    <scope>NUCLEOTIDE SEQUENCE [LARGE SCALE GENOMIC DNA]</scope>
    <source>
        <strain evidence="3 6">CECT 3271</strain>
    </source>
</reference>
<dbReference type="RefSeq" id="WP_142191288.1">
    <property type="nucleotide sequence ID" value="NZ_BMSU01000006.1"/>
</dbReference>
<accession>A0A142C6W0</accession>
<dbReference type="PANTHER" id="PTHR33746">
    <property type="entry name" value="RUBRERYTHRIN"/>
    <property type="match status" value="1"/>
</dbReference>
<proteinExistence type="predicted"/>
<dbReference type="KEGG" id="sast:CD934_00845"/>
<evidence type="ECO:0000313" key="6">
    <source>
        <dbReference type="Proteomes" id="UP000530412"/>
    </source>
</evidence>
<dbReference type="InterPro" id="IPR003251">
    <property type="entry name" value="Rr_diiron-bd_dom"/>
</dbReference>
<dbReference type="Gene3D" id="1.20.1260.10">
    <property type="match status" value="1"/>
</dbReference>